<protein>
    <submittedName>
        <fullName evidence="1">Uncharacterized protein</fullName>
    </submittedName>
</protein>
<dbReference type="EMBL" id="NJPP01000001">
    <property type="protein sequence ID" value="PIT71141.1"/>
    <property type="molecule type" value="Genomic_DNA"/>
</dbReference>
<evidence type="ECO:0000313" key="2">
    <source>
        <dbReference type="Proteomes" id="UP000230791"/>
    </source>
</evidence>
<sequence length="68" mass="8164">MISWEFLMALNGGNTAFSIWILLPKITFLNKTYNCTFKKSFKERHFSRVHKMRIGDFSNLREIQKCFQ</sequence>
<comment type="caution">
    <text evidence="1">The sequence shown here is derived from an EMBL/GenBank/DDBJ whole genome shotgun (WGS) entry which is preliminary data.</text>
</comment>
<dbReference type="AlphaFoldDB" id="A0A2M6UY78"/>
<proteinExistence type="predicted"/>
<gene>
    <name evidence="1" type="ORF">CEV08_00815</name>
</gene>
<evidence type="ECO:0000313" key="1">
    <source>
        <dbReference type="EMBL" id="PIT71141.1"/>
    </source>
</evidence>
<dbReference type="Proteomes" id="UP000230791">
    <property type="component" value="Unassembled WGS sequence"/>
</dbReference>
<reference evidence="1 2" key="1">
    <citation type="submission" date="2017-06" db="EMBL/GenBank/DDBJ databases">
        <title>Draft genome of Bartonella tribocorum C635.</title>
        <authorList>
            <person name="Hadjadj L."/>
            <person name="Jiyipong T."/>
            <person name="Diene S.M."/>
            <person name="Morand S."/>
            <person name="Rolain J.-M."/>
        </authorList>
    </citation>
    <scope>NUCLEOTIDE SEQUENCE [LARGE SCALE GENOMIC DNA]</scope>
    <source>
        <strain evidence="1 2">C635</strain>
    </source>
</reference>
<name>A0A2M6UY78_9HYPH</name>
<accession>A0A2M6UY78</accession>
<organism evidence="1 2">
    <name type="scientific">Bartonella tribocorum</name>
    <dbReference type="NCBI Taxonomy" id="85701"/>
    <lineage>
        <taxon>Bacteria</taxon>
        <taxon>Pseudomonadati</taxon>
        <taxon>Pseudomonadota</taxon>
        <taxon>Alphaproteobacteria</taxon>
        <taxon>Hyphomicrobiales</taxon>
        <taxon>Bartonellaceae</taxon>
        <taxon>Bartonella</taxon>
    </lineage>
</organism>